<sequence length="109" mass="11486">MSVLQTPFRSGPHRSRLDLPALSTLREAVEEKGADLALMLGALSIVTFWTFGFGILLGAAAIGTGIAATRRPAVFTDEEKSLDALVGMLTGIFGILAGVVFLSWALPNL</sequence>
<dbReference type="Proteomes" id="UP000325466">
    <property type="component" value="Unassembled WGS sequence"/>
</dbReference>
<evidence type="ECO:0000256" key="1">
    <source>
        <dbReference type="SAM" id="Phobius"/>
    </source>
</evidence>
<dbReference type="RefSeq" id="WP_006943121.1">
    <property type="nucleotide sequence ID" value="NZ_BAAAYP010000053.1"/>
</dbReference>
<gene>
    <name evidence="3" type="ORF">OCS65_26970</name>
    <name evidence="2" type="ORF">RAJCM14343_2689</name>
</gene>
<dbReference type="EMBL" id="BLAH01000085">
    <property type="protein sequence ID" value="GES37435.1"/>
    <property type="molecule type" value="Genomic_DNA"/>
</dbReference>
<feature type="transmembrane region" description="Helical" evidence="1">
    <location>
        <begin position="84"/>
        <end position="106"/>
    </location>
</feature>
<reference evidence="2 4" key="1">
    <citation type="journal article" date="2018" name="Biodegradation">
        <title>1,4-Dioxane degradation characteristics of Rhodococcus aetherivorans JCM 14343.</title>
        <authorList>
            <person name="Inoue D."/>
            <person name="Tsunoda T."/>
            <person name="Yamamoto N."/>
            <person name="Ike M."/>
            <person name="Sei K."/>
        </authorList>
    </citation>
    <scope>NUCLEOTIDE SEQUENCE [LARGE SCALE GENOMIC DNA]</scope>
    <source>
        <strain evidence="2 4">JCM 14343</strain>
    </source>
</reference>
<dbReference type="KEGG" id="rav:AAT18_02300"/>
<evidence type="ECO:0000313" key="4">
    <source>
        <dbReference type="Proteomes" id="UP000325466"/>
    </source>
</evidence>
<accession>A0A0F6VFP9</accession>
<keyword evidence="1" id="KW-0472">Membrane</keyword>
<reference evidence="3" key="3">
    <citation type="submission" date="2022-09" db="EMBL/GenBank/DDBJ databases">
        <title>The genome sequence of Rhodococcus aetherivorans N1.</title>
        <authorList>
            <person name="Jiang W."/>
        </authorList>
    </citation>
    <scope>NUCLEOTIDE SEQUENCE</scope>
    <source>
        <strain evidence="3">N1</strain>
    </source>
</reference>
<name>A0A059MGT6_9NOCA</name>
<protein>
    <recommendedName>
        <fullName evidence="6">DUF4190 domain-containing protein</fullName>
    </recommendedName>
</protein>
<accession>N1M9F9</accession>
<dbReference type="EMBL" id="CP106982">
    <property type="protein sequence ID" value="UYF94020.1"/>
    <property type="molecule type" value="Genomic_DNA"/>
</dbReference>
<evidence type="ECO:0008006" key="6">
    <source>
        <dbReference type="Google" id="ProtNLM"/>
    </source>
</evidence>
<keyword evidence="4" id="KW-1185">Reference proteome</keyword>
<accession>A0A059MGT6</accession>
<organism evidence="3 5">
    <name type="scientific">Rhodococcus aetherivorans</name>
    <dbReference type="NCBI Taxonomy" id="191292"/>
    <lineage>
        <taxon>Bacteria</taxon>
        <taxon>Bacillati</taxon>
        <taxon>Actinomycetota</taxon>
        <taxon>Actinomycetes</taxon>
        <taxon>Mycobacteriales</taxon>
        <taxon>Nocardiaceae</taxon>
        <taxon>Rhodococcus</taxon>
    </lineage>
</organism>
<dbReference type="AlphaFoldDB" id="A0A059MGT6"/>
<keyword evidence="1" id="KW-1133">Transmembrane helix</keyword>
<keyword evidence="1" id="KW-0812">Transmembrane</keyword>
<evidence type="ECO:0000313" key="2">
    <source>
        <dbReference type="EMBL" id="GES37435.1"/>
    </source>
</evidence>
<evidence type="ECO:0000313" key="5">
    <source>
        <dbReference type="Proteomes" id="UP001163947"/>
    </source>
</evidence>
<proteinExistence type="predicted"/>
<dbReference type="Proteomes" id="UP001163947">
    <property type="component" value="Chromosome"/>
</dbReference>
<reference evidence="2" key="2">
    <citation type="submission" date="2019-10" db="EMBL/GenBank/DDBJ databases">
        <title>Draft genome sequence of Rhodococcus aetherivorans JCM 14343.</title>
        <authorList>
            <person name="Inoue D."/>
            <person name="Nakazawa M."/>
            <person name="Yamamoto N."/>
            <person name="Sei K."/>
            <person name="Ike M."/>
        </authorList>
    </citation>
    <scope>NUCLEOTIDE SEQUENCE</scope>
    <source>
        <strain evidence="2">JCM 14343</strain>
    </source>
</reference>
<dbReference type="GeneID" id="83624140"/>
<feature type="transmembrane region" description="Helical" evidence="1">
    <location>
        <begin position="36"/>
        <end position="63"/>
    </location>
</feature>
<evidence type="ECO:0000313" key="3">
    <source>
        <dbReference type="EMBL" id="UYF94020.1"/>
    </source>
</evidence>